<proteinExistence type="predicted"/>
<organism evidence="2 3">
    <name type="scientific">Rattus norvegicus</name>
    <name type="common">Rat</name>
    <dbReference type="NCBI Taxonomy" id="10116"/>
    <lineage>
        <taxon>Eukaryota</taxon>
        <taxon>Metazoa</taxon>
        <taxon>Chordata</taxon>
        <taxon>Craniata</taxon>
        <taxon>Vertebrata</taxon>
        <taxon>Euteleostomi</taxon>
        <taxon>Mammalia</taxon>
        <taxon>Eutheria</taxon>
        <taxon>Euarchontoglires</taxon>
        <taxon>Glires</taxon>
        <taxon>Rodentia</taxon>
        <taxon>Myomorpha</taxon>
        <taxon>Muroidea</taxon>
        <taxon>Muridae</taxon>
        <taxon>Murinae</taxon>
        <taxon>Rattus</taxon>
    </lineage>
</organism>
<evidence type="ECO:0000313" key="2">
    <source>
        <dbReference type="EMBL" id="EDM02258.1"/>
    </source>
</evidence>
<reference evidence="2 3" key="1">
    <citation type="submission" date="2005-07" db="EMBL/GenBank/DDBJ databases">
        <authorList>
            <person name="Mural R.J."/>
            <person name="Li P.W."/>
            <person name="Adams M.D."/>
            <person name="Amanatides P.G."/>
            <person name="Baden-Tillson H."/>
            <person name="Barnstead M."/>
            <person name="Chin S.H."/>
            <person name="Dew I."/>
            <person name="Evans C.A."/>
            <person name="Ferriera S."/>
            <person name="Flanigan M."/>
            <person name="Fosler C."/>
            <person name="Glodek A."/>
            <person name="Gu Z."/>
            <person name="Holt R.A."/>
            <person name="Jennings D."/>
            <person name="Kraft C.L."/>
            <person name="Lu F."/>
            <person name="Nguyen T."/>
            <person name="Nusskern D.R."/>
            <person name="Pfannkoch C.M."/>
            <person name="Sitter C."/>
            <person name="Sutton G.G."/>
            <person name="Venter J.C."/>
            <person name="Wang Z."/>
            <person name="Woodage T."/>
            <person name="Zheng X.H."/>
            <person name="Zhong F."/>
        </authorList>
    </citation>
    <scope>NUCLEOTIDE SEQUENCE [LARGE SCALE GENOMIC DNA]</scope>
    <source>
        <strain>BN</strain>
        <strain evidence="3">Sprague-Dawley</strain>
    </source>
</reference>
<protein>
    <submittedName>
        <fullName evidence="2">RCG36928</fullName>
    </submittedName>
</protein>
<evidence type="ECO:0000256" key="1">
    <source>
        <dbReference type="SAM" id="MobiDB-lite"/>
    </source>
</evidence>
<evidence type="ECO:0000313" key="3">
    <source>
        <dbReference type="Proteomes" id="UP000234681"/>
    </source>
</evidence>
<dbReference type="EMBL" id="CH473951">
    <property type="protein sequence ID" value="EDM02258.1"/>
    <property type="molecule type" value="Genomic_DNA"/>
</dbReference>
<sequence>MMKLKNNLMVLRDMVKGIQKQDFWSVSSSPPPQAPAPNLGQRLPGLLRGWMT</sequence>
<dbReference type="Proteomes" id="UP000234681">
    <property type="component" value="Chromosome 15"/>
</dbReference>
<feature type="region of interest" description="Disordered" evidence="1">
    <location>
        <begin position="24"/>
        <end position="44"/>
    </location>
</feature>
<gene>
    <name evidence="2" type="ORF">rCG_36928</name>
</gene>
<accession>A6HTP5</accession>
<dbReference type="AlphaFoldDB" id="A6HTP5"/>
<name>A6HTP5_RAT</name>